<dbReference type="InterPro" id="IPR007691">
    <property type="entry name" value="LpxD"/>
</dbReference>
<evidence type="ECO:0000256" key="4">
    <source>
        <dbReference type="ARBA" id="ARBA00022737"/>
    </source>
</evidence>
<evidence type="ECO:0000313" key="9">
    <source>
        <dbReference type="EMBL" id="MBP2238031.1"/>
    </source>
</evidence>
<keyword evidence="6 7" id="KW-0012">Acyltransferase</keyword>
<feature type="active site" description="Proton acceptor" evidence="7">
    <location>
        <position position="263"/>
    </location>
</feature>
<dbReference type="PROSITE" id="PS00101">
    <property type="entry name" value="HEXAPEP_TRANSFERASES"/>
    <property type="match status" value="1"/>
</dbReference>
<dbReference type="SUPFAM" id="SSF51161">
    <property type="entry name" value="Trimeric LpxA-like enzymes"/>
    <property type="match status" value="1"/>
</dbReference>
<dbReference type="EMBL" id="JAGILA010000007">
    <property type="protein sequence ID" value="MBP2238031.1"/>
    <property type="molecule type" value="Genomic_DNA"/>
</dbReference>
<dbReference type="InterPro" id="IPR020573">
    <property type="entry name" value="UDP_GlcNAc_AcTrfase_non-rep"/>
</dbReference>
<dbReference type="NCBIfam" id="NF002060">
    <property type="entry name" value="PRK00892.1"/>
    <property type="match status" value="1"/>
</dbReference>
<dbReference type="Pfam" id="PF00132">
    <property type="entry name" value="Hexapep"/>
    <property type="match status" value="3"/>
</dbReference>
<evidence type="ECO:0000256" key="7">
    <source>
        <dbReference type="HAMAP-Rule" id="MF_00523"/>
    </source>
</evidence>
<dbReference type="PANTHER" id="PTHR43378">
    <property type="entry name" value="UDP-3-O-ACYLGLUCOSAMINE N-ACYLTRANSFERASE"/>
    <property type="match status" value="1"/>
</dbReference>
<comment type="catalytic activity">
    <reaction evidence="7">
        <text>a UDP-3-O-[(3R)-3-hydroxyacyl]-alpha-D-glucosamine + a (3R)-hydroxyacyl-[ACP] = a UDP-2-N,3-O-bis[(3R)-3-hydroxyacyl]-alpha-D-glucosamine + holo-[ACP] + H(+)</text>
        <dbReference type="Rhea" id="RHEA:53836"/>
        <dbReference type="Rhea" id="RHEA-COMP:9685"/>
        <dbReference type="Rhea" id="RHEA-COMP:9945"/>
        <dbReference type="ChEBI" id="CHEBI:15378"/>
        <dbReference type="ChEBI" id="CHEBI:64479"/>
        <dbReference type="ChEBI" id="CHEBI:78827"/>
        <dbReference type="ChEBI" id="CHEBI:137740"/>
        <dbReference type="ChEBI" id="CHEBI:137748"/>
        <dbReference type="EC" id="2.3.1.191"/>
    </reaction>
</comment>
<reference evidence="9 10" key="1">
    <citation type="submission" date="2021-03" db="EMBL/GenBank/DDBJ databases">
        <title>Genomic Encyclopedia of Type Strains, Phase IV (KMG-IV): sequencing the most valuable type-strain genomes for metagenomic binning, comparative biology and taxonomic classification.</title>
        <authorList>
            <person name="Goeker M."/>
        </authorList>
    </citation>
    <scope>NUCLEOTIDE SEQUENCE [LARGE SCALE GENOMIC DNA]</scope>
    <source>
        <strain evidence="9 10">DSM 13372</strain>
    </source>
</reference>
<comment type="function">
    <text evidence="7">Catalyzes the N-acylation of UDP-3-O-acylglucosamine using 3-hydroxyacyl-ACP as the acyl donor. Is involved in the biosynthesis of lipid A, a phosphorylated glycolipid that anchors the lipopolysaccharide to the outer membrane of the cell.</text>
</comment>
<dbReference type="Pfam" id="PF04613">
    <property type="entry name" value="LpxD"/>
    <property type="match status" value="1"/>
</dbReference>
<evidence type="ECO:0000256" key="1">
    <source>
        <dbReference type="ARBA" id="ARBA00022516"/>
    </source>
</evidence>
<dbReference type="InterPro" id="IPR018357">
    <property type="entry name" value="Hexapep_transf_CS"/>
</dbReference>
<dbReference type="Proteomes" id="UP000730739">
    <property type="component" value="Unassembled WGS sequence"/>
</dbReference>
<evidence type="ECO:0000256" key="2">
    <source>
        <dbReference type="ARBA" id="ARBA00022556"/>
    </source>
</evidence>
<dbReference type="EC" id="2.3.1.191" evidence="7"/>
<dbReference type="PANTHER" id="PTHR43378:SF2">
    <property type="entry name" value="UDP-3-O-ACYLGLUCOSAMINE N-ACYLTRANSFERASE 1, MITOCHONDRIAL-RELATED"/>
    <property type="match status" value="1"/>
</dbReference>
<comment type="pathway">
    <text evidence="7">Bacterial outer membrane biogenesis; LPS lipid A biosynthesis.</text>
</comment>
<keyword evidence="10" id="KW-1185">Reference proteome</keyword>
<sequence>MGPDPMEQNWFFPPHEGIRLGDLADRIGAQLSDAAAADQVIRAAAPVYRAKPGDVCYMLSRKSREELQSCRASAIICDQAVSSIVPPHIPVLLTPKPHTAFALAGALLHGEAMRPSHNTSERGIAVGAFVDPTARLEAGVDVEPTAVIGAGAEIGSGTRIAAGAVIGPYVRIGRDCTISAGTSILCALIGNNVIIHPGARIGQDGFGYAPGPKGGMIKIVQVGRVIIQDHVEIGANTTIDRGTMDDTVIGEGTKIDNLVQIGHNVRIGRYCGIVSQVGIAGSARIGDGVMIGGNTGVNGHISIGDGVQIAAMSGVASDVPAGERYGGIPARPMRDFLRDIAEMAMRASERQKKKGGRDE</sequence>
<protein>
    <recommendedName>
        <fullName evidence="7">UDP-3-O-acylglucosamine N-acyltransferase</fullName>
        <ecNumber evidence="7">2.3.1.191</ecNumber>
    </recommendedName>
</protein>
<evidence type="ECO:0000313" key="10">
    <source>
        <dbReference type="Proteomes" id="UP000730739"/>
    </source>
</evidence>
<dbReference type="InterPro" id="IPR011004">
    <property type="entry name" value="Trimer_LpxA-like_sf"/>
</dbReference>
<dbReference type="HAMAP" id="MF_00523">
    <property type="entry name" value="LpxD"/>
    <property type="match status" value="1"/>
</dbReference>
<dbReference type="InterPro" id="IPR001451">
    <property type="entry name" value="Hexapep"/>
</dbReference>
<keyword evidence="4 7" id="KW-0677">Repeat</keyword>
<keyword evidence="1 7" id="KW-0444">Lipid biosynthesis</keyword>
<gene>
    <name evidence="7" type="primary">lpxD</name>
    <name evidence="9" type="ORF">J2Z31_004558</name>
</gene>
<dbReference type="Gene3D" id="3.40.1390.10">
    <property type="entry name" value="MurE/MurF, N-terminal domain"/>
    <property type="match status" value="1"/>
</dbReference>
<keyword evidence="2 7" id="KW-0441">Lipid A biosynthesis</keyword>
<evidence type="ECO:0000256" key="3">
    <source>
        <dbReference type="ARBA" id="ARBA00022679"/>
    </source>
</evidence>
<proteinExistence type="inferred from homology"/>
<dbReference type="CDD" id="cd03352">
    <property type="entry name" value="LbH_LpxD"/>
    <property type="match status" value="1"/>
</dbReference>
<dbReference type="GO" id="GO:0103118">
    <property type="term" value="F:UDP-3-O-[(3R)-3-hydroxyacyl]-glucosamine N-acyltransferase activity"/>
    <property type="evidence" value="ECO:0007669"/>
    <property type="project" value="UniProtKB-EC"/>
</dbReference>
<name>A0ABS4R6L8_9HYPH</name>
<evidence type="ECO:0000256" key="5">
    <source>
        <dbReference type="ARBA" id="ARBA00023098"/>
    </source>
</evidence>
<dbReference type="Gene3D" id="2.160.10.10">
    <property type="entry name" value="Hexapeptide repeat proteins"/>
    <property type="match status" value="1"/>
</dbReference>
<dbReference type="NCBIfam" id="TIGR01853">
    <property type="entry name" value="lipid_A_lpxD"/>
    <property type="match status" value="1"/>
</dbReference>
<evidence type="ECO:0000256" key="6">
    <source>
        <dbReference type="ARBA" id="ARBA00023315"/>
    </source>
</evidence>
<evidence type="ECO:0000259" key="8">
    <source>
        <dbReference type="Pfam" id="PF04613"/>
    </source>
</evidence>
<keyword evidence="3 7" id="KW-0808">Transferase</keyword>
<accession>A0ABS4R6L8</accession>
<comment type="subunit">
    <text evidence="7">Homotrimer.</text>
</comment>
<comment type="similarity">
    <text evidence="7">Belongs to the transferase hexapeptide repeat family. LpxD subfamily.</text>
</comment>
<feature type="domain" description="UDP-3-O-[3-hydroxymyristoyl] glucosamine N-acyltransferase non-repeat region" evidence="8">
    <location>
        <begin position="38"/>
        <end position="106"/>
    </location>
</feature>
<keyword evidence="5 7" id="KW-0443">Lipid metabolism</keyword>
<organism evidence="9 10">
    <name type="scientific">Sinorhizobium kostiense</name>
    <dbReference type="NCBI Taxonomy" id="76747"/>
    <lineage>
        <taxon>Bacteria</taxon>
        <taxon>Pseudomonadati</taxon>
        <taxon>Pseudomonadota</taxon>
        <taxon>Alphaproteobacteria</taxon>
        <taxon>Hyphomicrobiales</taxon>
        <taxon>Rhizobiaceae</taxon>
        <taxon>Sinorhizobium/Ensifer group</taxon>
        <taxon>Sinorhizobium</taxon>
    </lineage>
</organism>
<comment type="caution">
    <text evidence="9">The sequence shown here is derived from an EMBL/GenBank/DDBJ whole genome shotgun (WGS) entry which is preliminary data.</text>
</comment>